<dbReference type="SUPFAM" id="SSF52540">
    <property type="entry name" value="P-loop containing nucleoside triphosphate hydrolases"/>
    <property type="match status" value="1"/>
</dbReference>
<comment type="subcellular location">
    <subcellularLocation>
        <location evidence="1">Cytoplasm</location>
        <location evidence="1">Cytoskeleton</location>
    </subcellularLocation>
</comment>
<evidence type="ECO:0000256" key="4">
    <source>
        <dbReference type="ARBA" id="ARBA00022840"/>
    </source>
</evidence>
<feature type="domain" description="Kinesin motor" evidence="9">
    <location>
        <begin position="12"/>
        <end position="287"/>
    </location>
</feature>
<dbReference type="PRINTS" id="PR00380">
    <property type="entry name" value="KINESINHEAVY"/>
</dbReference>
<evidence type="ECO:0000313" key="11">
    <source>
        <dbReference type="Proteomes" id="UP001152747"/>
    </source>
</evidence>
<dbReference type="GO" id="GO:0005875">
    <property type="term" value="C:microtubule associated complex"/>
    <property type="evidence" value="ECO:0007669"/>
    <property type="project" value="TreeGrafter"/>
</dbReference>
<dbReference type="InterPro" id="IPR001752">
    <property type="entry name" value="Kinesin_motor_dom"/>
</dbReference>
<keyword evidence="7" id="KW-0505">Motor protein</keyword>
<keyword evidence="4 7" id="KW-0067">ATP-binding</keyword>
<dbReference type="Pfam" id="PF00225">
    <property type="entry name" value="Kinesin"/>
    <property type="match status" value="1"/>
</dbReference>
<feature type="compositionally biased region" description="Polar residues" evidence="8">
    <location>
        <begin position="797"/>
        <end position="814"/>
    </location>
</feature>
<dbReference type="PROSITE" id="PS50067">
    <property type="entry name" value="KINESIN_MOTOR_2"/>
    <property type="match status" value="1"/>
</dbReference>
<dbReference type="InterPro" id="IPR019821">
    <property type="entry name" value="Kinesin_motor_CS"/>
</dbReference>
<dbReference type="GO" id="GO:0003777">
    <property type="term" value="F:microtubule motor activity"/>
    <property type="evidence" value="ECO:0007669"/>
    <property type="project" value="InterPro"/>
</dbReference>
<dbReference type="GO" id="GO:0051231">
    <property type="term" value="P:spindle elongation"/>
    <property type="evidence" value="ECO:0007669"/>
    <property type="project" value="TreeGrafter"/>
</dbReference>
<dbReference type="Gene3D" id="3.40.850.10">
    <property type="entry name" value="Kinesin motor domain"/>
    <property type="match status" value="1"/>
</dbReference>
<reference evidence="10" key="1">
    <citation type="submission" date="2022-11" db="EMBL/GenBank/DDBJ databases">
        <authorList>
            <person name="Kikuchi T."/>
        </authorList>
    </citation>
    <scope>NUCLEOTIDE SEQUENCE</scope>
    <source>
        <strain evidence="10">PS1010</strain>
    </source>
</reference>
<evidence type="ECO:0000256" key="3">
    <source>
        <dbReference type="ARBA" id="ARBA00022741"/>
    </source>
</evidence>
<accession>A0A9P1IR85</accession>
<comment type="caution">
    <text evidence="10">The sequence shown here is derived from an EMBL/GenBank/DDBJ whole genome shotgun (WGS) entry which is preliminary data.</text>
</comment>
<proteinExistence type="inferred from homology"/>
<feature type="region of interest" description="Disordered" evidence="8">
    <location>
        <begin position="393"/>
        <end position="429"/>
    </location>
</feature>
<evidence type="ECO:0000256" key="2">
    <source>
        <dbReference type="ARBA" id="ARBA00022490"/>
    </source>
</evidence>
<dbReference type="GO" id="GO:0008017">
    <property type="term" value="F:microtubule binding"/>
    <property type="evidence" value="ECO:0007669"/>
    <property type="project" value="InterPro"/>
</dbReference>
<feature type="region of interest" description="Disordered" evidence="8">
    <location>
        <begin position="797"/>
        <end position="839"/>
    </location>
</feature>
<dbReference type="InterPro" id="IPR036961">
    <property type="entry name" value="Kinesin_motor_dom_sf"/>
</dbReference>
<keyword evidence="2" id="KW-0963">Cytoplasm</keyword>
<evidence type="ECO:0000256" key="6">
    <source>
        <dbReference type="ARBA" id="ARBA00023212"/>
    </source>
</evidence>
<evidence type="ECO:0000259" key="9">
    <source>
        <dbReference type="PROSITE" id="PS50067"/>
    </source>
</evidence>
<dbReference type="Proteomes" id="UP001152747">
    <property type="component" value="Unassembled WGS sequence"/>
</dbReference>
<dbReference type="PANTHER" id="PTHR47969:SF15">
    <property type="entry name" value="CHROMOSOME-ASSOCIATED KINESIN KIF4A-RELATED"/>
    <property type="match status" value="1"/>
</dbReference>
<protein>
    <recommendedName>
        <fullName evidence="9">Kinesin motor domain-containing protein</fullName>
    </recommendedName>
</protein>
<keyword evidence="6" id="KW-0206">Cytoskeleton</keyword>
<dbReference type="EMBL" id="CANHGI010000004">
    <property type="protein sequence ID" value="CAI5449646.1"/>
    <property type="molecule type" value="Genomic_DNA"/>
</dbReference>
<evidence type="ECO:0000313" key="10">
    <source>
        <dbReference type="EMBL" id="CAI5449646.1"/>
    </source>
</evidence>
<name>A0A9P1IR85_9PELO</name>
<keyword evidence="5" id="KW-0175">Coiled coil</keyword>
<gene>
    <name evidence="10" type="ORF">CAMP_LOCUS12283</name>
</gene>
<evidence type="ECO:0000256" key="5">
    <source>
        <dbReference type="ARBA" id="ARBA00023054"/>
    </source>
</evidence>
<dbReference type="SMART" id="SM00129">
    <property type="entry name" value="KISc"/>
    <property type="match status" value="1"/>
</dbReference>
<feature type="compositionally biased region" description="Basic and acidic residues" evidence="8">
    <location>
        <begin position="823"/>
        <end position="832"/>
    </location>
</feature>
<comment type="similarity">
    <text evidence="7">Belongs to the TRAFAC class myosin-kinesin ATPase superfamily. Kinesin family.</text>
</comment>
<dbReference type="GO" id="GO:0007052">
    <property type="term" value="P:mitotic spindle organization"/>
    <property type="evidence" value="ECO:0007669"/>
    <property type="project" value="TreeGrafter"/>
</dbReference>
<keyword evidence="11" id="KW-1185">Reference proteome</keyword>
<dbReference type="GO" id="GO:0007018">
    <property type="term" value="P:microtubule-based movement"/>
    <property type="evidence" value="ECO:0007669"/>
    <property type="project" value="InterPro"/>
</dbReference>
<feature type="binding site" evidence="7">
    <location>
        <begin position="98"/>
        <end position="105"/>
    </location>
    <ligand>
        <name>ATP</name>
        <dbReference type="ChEBI" id="CHEBI:30616"/>
    </ligand>
</feature>
<dbReference type="GO" id="GO:0005524">
    <property type="term" value="F:ATP binding"/>
    <property type="evidence" value="ECO:0007669"/>
    <property type="project" value="UniProtKB-UniRule"/>
</dbReference>
<feature type="compositionally biased region" description="Basic and acidic residues" evidence="8">
    <location>
        <begin position="404"/>
        <end position="429"/>
    </location>
</feature>
<dbReference type="PROSITE" id="PS00411">
    <property type="entry name" value="KINESIN_MOTOR_1"/>
    <property type="match status" value="1"/>
</dbReference>
<evidence type="ECO:0000256" key="8">
    <source>
        <dbReference type="SAM" id="MobiDB-lite"/>
    </source>
</evidence>
<dbReference type="OrthoDB" id="3176171at2759"/>
<evidence type="ECO:0000256" key="7">
    <source>
        <dbReference type="PROSITE-ProRule" id="PRU00283"/>
    </source>
</evidence>
<evidence type="ECO:0000256" key="1">
    <source>
        <dbReference type="ARBA" id="ARBA00004245"/>
    </source>
</evidence>
<organism evidence="10 11">
    <name type="scientific">Caenorhabditis angaria</name>
    <dbReference type="NCBI Taxonomy" id="860376"/>
    <lineage>
        <taxon>Eukaryota</taxon>
        <taxon>Metazoa</taxon>
        <taxon>Ecdysozoa</taxon>
        <taxon>Nematoda</taxon>
        <taxon>Chromadorea</taxon>
        <taxon>Rhabditida</taxon>
        <taxon>Rhabditina</taxon>
        <taxon>Rhabditomorpha</taxon>
        <taxon>Rhabditoidea</taxon>
        <taxon>Rhabditidae</taxon>
        <taxon>Peloderinae</taxon>
        <taxon>Caenorhabditis</taxon>
    </lineage>
</organism>
<dbReference type="InterPro" id="IPR027417">
    <property type="entry name" value="P-loop_NTPase"/>
</dbReference>
<dbReference type="InterPro" id="IPR027640">
    <property type="entry name" value="Kinesin-like_fam"/>
</dbReference>
<dbReference type="PANTHER" id="PTHR47969">
    <property type="entry name" value="CHROMOSOME-ASSOCIATED KINESIN KIF4A-RELATED"/>
    <property type="match status" value="1"/>
</dbReference>
<sequence>MVEVKKSSKQETVKVIVRCRPLSNQEIEQGHEKIVHMRTDRGQIELKNLKELDEPSKDFTFDAIYDENSTQSNLYEETFRDLVDSVLNGYNATIFAYGQTGTGKTHTMEGKSSIPEQRGVIYKCIDHIFEHIANSRNQQYLVRASYLEIYQEELRDLLSKESSSKKLDIKEKPDEAIQRVMATGNAQRSVGRTNMNEHSSRSHAIFIITVECSQIGIDGENHITVGRLNLVDLAGSERQAKTGATGERFKEATKINLSLSALGNVISALVDSKSSHVPYRDSKLTRIKPKINEDPKDALLREFQEEIQRLREQLERRKLRSGGGSIHVSQYDEERRNIEGEYEKIMNDQNMIRQEKERLIRDLEDRSKLLEKERMEQARVAEQIANIQSRLIVGDGNDNGQLETRTKEQQKELERKRRELSEQKKREREMAELLERQEEDTVDLKQTFSSLRAEVEAKTRKLKKHIIKLKQAKNEIRDTLASFSDERQDLDQSIADINKELKLKLLIVENFIPRDVSDRIKERSEWNEEDQCWNVNSYQRGSTSSSTSSSPLILGEAEDGVLIRSSGGDSGVSVGANSPSTSTQFLDRRLVSTLGVRRPMSLCERTLVEQARQQLGSQRRPPISGSGTFVEPIIPEETIRFCGENIVVFSALERFLPDVTEGDSASNISNTIRPTSSESLTIDASKILTPIMNQKTLGLKQSKNGFARNDYVHNGRGSIAKRRNNQNEYTKEELNTSTDSSEGICADMMTLSNFEPRTPRFHTISLSSRGSMTSSSIMSNSMITPRKASKIPALMSRSLSASTRKPKQLSTTLGSGEDLCDSSYRDSHREASRLITRSQQKRQIRASSFDPRCLFAINNNSSIIQSMYEMSHSSVIQTHSRFLNKRPQWIRHQGIVNGFEAMTKSLVMKKSMSPPIEKPSKKCEKYMRICRNSENGIDRNDVRMKVKLFRITSSICRKCRNLRGTLHPKIRRRNCVYRRNCICDEKKAVEPIRNLNLPIDVIDRIGRKKKKQMDVEYVQEESEQTSSVTLQKNVFDLFGSGSEGEKIDKLKFFLPPVITDSGDVLVKNVTVSTTQTTNGPVYEYAIHWSEPTAKTQRAWEQKFALGSQISTTRKHSSIVFCDGPCKNQVPLSSVVQYGCDHVICDGCRKSQTSAPLFDGAPGCCNEGCVQIAKINGEKLRSALTRSGYSRVSMNGPWETILIHVSVLKKVYSNVVRSHFEYEFSSQSRVSSLMRTLHTYQDVFENSRVYYSLKKPETHDDLNPISILETNLRFHDLIGSEEATDLYFIVAGNGVNV</sequence>
<keyword evidence="3 7" id="KW-0547">Nucleotide-binding</keyword>